<dbReference type="Gene3D" id="3.30.1490.20">
    <property type="entry name" value="ATP-grasp fold, A domain"/>
    <property type="match status" value="1"/>
</dbReference>
<dbReference type="Gene3D" id="3.30.470.20">
    <property type="entry name" value="ATP-grasp fold, B domain"/>
    <property type="match status" value="1"/>
</dbReference>
<keyword evidence="1" id="KW-0067">ATP-binding</keyword>
<dbReference type="GO" id="GO:0005524">
    <property type="term" value="F:ATP binding"/>
    <property type="evidence" value="ECO:0007669"/>
    <property type="project" value="UniProtKB-UniRule"/>
</dbReference>
<dbReference type="InterPro" id="IPR011761">
    <property type="entry name" value="ATP-grasp"/>
</dbReference>
<dbReference type="Pfam" id="PF02786">
    <property type="entry name" value="CPSase_L_D2"/>
    <property type="match status" value="1"/>
</dbReference>
<dbReference type="EMBL" id="JAJKFT010000002">
    <property type="protein sequence ID" value="MCC9627152.1"/>
    <property type="molecule type" value="Genomic_DNA"/>
</dbReference>
<dbReference type="AlphaFoldDB" id="A0A9X1MIY0"/>
<name>A0A9X1MIY0_9BACT</name>
<keyword evidence="1" id="KW-0547">Nucleotide-binding</keyword>
<sequence>MSDRKLVGASEADARKVVLILGNRKQTLTVVRTLRRSGWKPLVGFKTSNERNGHVCWSRDAAGTWPHTDWDSDEQLFAEELIRLAHERPDLAAIYPIDEEAILQVRRVKDALPPSVSVVLANEESLRLGFDKQLMHETCTQIGMPVAEYRVGIGSGELQRHALELGFPCIVKPLDSAELVFGTKAAILRGESDLQRLLKNGSFESQRLMIQRLVNSPRYNIYFAAKDGKLLAAVNVLILETDRADGTGFAVSVVTMDPPQQLREDCENLVRHSNYTGLGCGQWLTTPGKLERTFLELNPRLGGNFRITERAGVPLSLIGLQLALGHEVEFSGGPWSYLRGVRFAWSTGALAGCRYEWKRGTISNWQAISTFSRAIWNGLRAHVHATWQLRDPVPTLVEIGDSIGRLFTPSAARMTPNVIPTPVDSSGNG</sequence>
<reference evidence="3" key="1">
    <citation type="submission" date="2021-11" db="EMBL/GenBank/DDBJ databases">
        <title>Genome sequence.</title>
        <authorList>
            <person name="Sun Q."/>
        </authorList>
    </citation>
    <scope>NUCLEOTIDE SEQUENCE</scope>
    <source>
        <strain evidence="3">JC732</strain>
    </source>
</reference>
<dbReference type="InterPro" id="IPR005479">
    <property type="entry name" value="CPAse_ATP-bd"/>
</dbReference>
<evidence type="ECO:0000313" key="3">
    <source>
        <dbReference type="EMBL" id="MCC9627152.1"/>
    </source>
</evidence>
<accession>A0A9X1MIY0</accession>
<proteinExistence type="predicted"/>
<dbReference type="PROSITE" id="PS50975">
    <property type="entry name" value="ATP_GRASP"/>
    <property type="match status" value="1"/>
</dbReference>
<dbReference type="GO" id="GO:0046872">
    <property type="term" value="F:metal ion binding"/>
    <property type="evidence" value="ECO:0007669"/>
    <property type="project" value="InterPro"/>
</dbReference>
<dbReference type="SUPFAM" id="SSF56059">
    <property type="entry name" value="Glutathione synthetase ATP-binding domain-like"/>
    <property type="match status" value="1"/>
</dbReference>
<evidence type="ECO:0000259" key="2">
    <source>
        <dbReference type="PROSITE" id="PS50975"/>
    </source>
</evidence>
<dbReference type="Proteomes" id="UP001139103">
    <property type="component" value="Unassembled WGS sequence"/>
</dbReference>
<organism evidence="3 4">
    <name type="scientific">Blastopirellula sediminis</name>
    <dbReference type="NCBI Taxonomy" id="2894196"/>
    <lineage>
        <taxon>Bacteria</taxon>
        <taxon>Pseudomonadati</taxon>
        <taxon>Planctomycetota</taxon>
        <taxon>Planctomycetia</taxon>
        <taxon>Pirellulales</taxon>
        <taxon>Pirellulaceae</taxon>
        <taxon>Blastopirellula</taxon>
    </lineage>
</organism>
<protein>
    <recommendedName>
        <fullName evidence="2">ATP-grasp domain-containing protein</fullName>
    </recommendedName>
</protein>
<evidence type="ECO:0000313" key="4">
    <source>
        <dbReference type="Proteomes" id="UP001139103"/>
    </source>
</evidence>
<comment type="caution">
    <text evidence="3">The sequence shown here is derived from an EMBL/GenBank/DDBJ whole genome shotgun (WGS) entry which is preliminary data.</text>
</comment>
<dbReference type="InterPro" id="IPR013815">
    <property type="entry name" value="ATP_grasp_subdomain_1"/>
</dbReference>
<feature type="domain" description="ATP-grasp" evidence="2">
    <location>
        <begin position="136"/>
        <end position="324"/>
    </location>
</feature>
<dbReference type="RefSeq" id="WP_230215016.1">
    <property type="nucleotide sequence ID" value="NZ_JAJKFT010000002.1"/>
</dbReference>
<gene>
    <name evidence="3" type="ORF">LOC68_01915</name>
</gene>
<evidence type="ECO:0000256" key="1">
    <source>
        <dbReference type="PROSITE-ProRule" id="PRU00409"/>
    </source>
</evidence>
<keyword evidence="4" id="KW-1185">Reference proteome</keyword>